<evidence type="ECO:0000313" key="1">
    <source>
        <dbReference type="EMBL" id="AMK75765.1"/>
    </source>
</evidence>
<organism evidence="1 2">
    <name type="scientific">Methylomonas denitrificans</name>
    <dbReference type="NCBI Taxonomy" id="1538553"/>
    <lineage>
        <taxon>Bacteria</taxon>
        <taxon>Pseudomonadati</taxon>
        <taxon>Pseudomonadota</taxon>
        <taxon>Gammaproteobacteria</taxon>
        <taxon>Methylococcales</taxon>
        <taxon>Methylococcaceae</taxon>
        <taxon>Methylomonas</taxon>
    </lineage>
</organism>
<name>A0A126T106_9GAMM</name>
<dbReference type="AlphaFoldDB" id="A0A126T106"/>
<dbReference type="Proteomes" id="UP000030512">
    <property type="component" value="Chromosome"/>
</dbReference>
<dbReference type="KEGG" id="mdn:JT25_004570"/>
<keyword evidence="2" id="KW-1185">Reference proteome</keyword>
<dbReference type="EMBL" id="CP014476">
    <property type="protein sequence ID" value="AMK75765.1"/>
    <property type="molecule type" value="Genomic_DNA"/>
</dbReference>
<protein>
    <submittedName>
        <fullName evidence="1">Uncharacterized protein</fullName>
    </submittedName>
</protein>
<evidence type="ECO:0000313" key="2">
    <source>
        <dbReference type="Proteomes" id="UP000030512"/>
    </source>
</evidence>
<sequence>MLNAANAYIGHLLFSAHIPLVKELNRVIFPAIASVGGTACDVKKYQAANHDKAQPLAVDNHTTESKLVEFDSSRSDKKIHAIAKIQYPAVANRMKRARGLFVT</sequence>
<reference evidence="1 2" key="1">
    <citation type="journal article" date="2015" name="Environ. Microbiol.">
        <title>Methane oxidation coupled to nitrate reduction under hypoxia by the Gammaproteobacterium Methylomonas denitrificans, sp. nov. type strain FJG1.</title>
        <authorList>
            <person name="Kits K.D."/>
            <person name="Klotz M.G."/>
            <person name="Stein L.Y."/>
        </authorList>
    </citation>
    <scope>NUCLEOTIDE SEQUENCE [LARGE SCALE GENOMIC DNA]</scope>
    <source>
        <strain evidence="1 2">FJG1</strain>
    </source>
</reference>
<proteinExistence type="predicted"/>
<accession>A0A126T106</accession>
<gene>
    <name evidence="1" type="ORF">JT25_004570</name>
</gene>